<sequence length="167" mass="17168">MILRTVLAIALASVVSAPAMADTKQASFDVKINVKKACSISVVAPDMNFASHDFNETGPFDATNDISVKCTKGTTYNVGLNAGTTTGGTEAARLMAGTGANVDKVAYGLYSNAGRTTNWGGTIATGAVGGTGNNNVQTLTVYGRVLSSALNVTPDDYKDTITATITY</sequence>
<evidence type="ECO:0000259" key="2">
    <source>
        <dbReference type="Pfam" id="PF05229"/>
    </source>
</evidence>
<protein>
    <submittedName>
        <fullName evidence="3">Spore coat U domain-containing protein</fullName>
    </submittedName>
</protein>
<dbReference type="SMART" id="SM00972">
    <property type="entry name" value="SCPU"/>
    <property type="match status" value="1"/>
</dbReference>
<evidence type="ECO:0000313" key="4">
    <source>
        <dbReference type="Proteomes" id="UP000824755"/>
    </source>
</evidence>
<evidence type="ECO:0000313" key="3">
    <source>
        <dbReference type="EMBL" id="QYR52483.1"/>
    </source>
</evidence>
<feature type="chain" id="PRO_5046130908" evidence="1">
    <location>
        <begin position="22"/>
        <end position="167"/>
    </location>
</feature>
<dbReference type="RefSeq" id="WP_220379268.1">
    <property type="nucleotide sequence ID" value="NZ_CP080544.1"/>
</dbReference>
<name>A0ABX8WM22_9GAMM</name>
<evidence type="ECO:0000256" key="1">
    <source>
        <dbReference type="SAM" id="SignalP"/>
    </source>
</evidence>
<keyword evidence="4" id="KW-1185">Reference proteome</keyword>
<dbReference type="InterPro" id="IPR007893">
    <property type="entry name" value="Spore_coat_U/FanG"/>
</dbReference>
<dbReference type="PANTHER" id="PTHR37089">
    <property type="entry name" value="PROTEIN U-RELATED"/>
    <property type="match status" value="1"/>
</dbReference>
<keyword evidence="1" id="KW-0732">Signal</keyword>
<feature type="domain" description="Spore coat protein U/FanG" evidence="2">
    <location>
        <begin position="26"/>
        <end position="164"/>
    </location>
</feature>
<feature type="signal peptide" evidence="1">
    <location>
        <begin position="1"/>
        <end position="21"/>
    </location>
</feature>
<dbReference type="Proteomes" id="UP000824755">
    <property type="component" value="Chromosome"/>
</dbReference>
<dbReference type="InterPro" id="IPR053167">
    <property type="entry name" value="Spore_coat_component"/>
</dbReference>
<dbReference type="EMBL" id="CP080544">
    <property type="protein sequence ID" value="QYR52483.1"/>
    <property type="molecule type" value="Genomic_DNA"/>
</dbReference>
<dbReference type="Pfam" id="PF05229">
    <property type="entry name" value="SCPU"/>
    <property type="match status" value="1"/>
</dbReference>
<dbReference type="PANTHER" id="PTHR37089:SF4">
    <property type="entry name" value="EXPORTED PROTEIN"/>
    <property type="match status" value="1"/>
</dbReference>
<organism evidence="3 4">
    <name type="scientific">Lysobacter soyae</name>
    <dbReference type="NCBI Taxonomy" id="2764185"/>
    <lineage>
        <taxon>Bacteria</taxon>
        <taxon>Pseudomonadati</taxon>
        <taxon>Pseudomonadota</taxon>
        <taxon>Gammaproteobacteria</taxon>
        <taxon>Lysobacterales</taxon>
        <taxon>Lysobacteraceae</taxon>
        <taxon>Lysobacter</taxon>
    </lineage>
</organism>
<reference evidence="3 4" key="1">
    <citation type="submission" date="2021-08" db="EMBL/GenBank/DDBJ databases">
        <title>Lysobacter sp. strain CJ11 Genome sequencing and assembly.</title>
        <authorList>
            <person name="Kim I."/>
        </authorList>
    </citation>
    <scope>NUCLEOTIDE SEQUENCE [LARGE SCALE GENOMIC DNA]</scope>
    <source>
        <strain evidence="3 4">CJ11</strain>
    </source>
</reference>
<accession>A0ABX8WM22</accession>
<proteinExistence type="predicted"/>
<gene>
    <name evidence="3" type="ORF">H8L67_07755</name>
</gene>